<evidence type="ECO:0000313" key="1">
    <source>
        <dbReference type="EMBL" id="RKT86494.1"/>
    </source>
</evidence>
<organism evidence="2 3">
    <name type="scientific">Saccharopolyspora antimicrobica</name>
    <dbReference type="NCBI Taxonomy" id="455193"/>
    <lineage>
        <taxon>Bacteria</taxon>
        <taxon>Bacillati</taxon>
        <taxon>Actinomycetota</taxon>
        <taxon>Actinomycetes</taxon>
        <taxon>Pseudonocardiales</taxon>
        <taxon>Pseudonocardiaceae</taxon>
        <taxon>Saccharopolyspora</taxon>
    </lineage>
</organism>
<evidence type="ECO:0000313" key="3">
    <source>
        <dbReference type="Proteomes" id="UP000199398"/>
    </source>
</evidence>
<dbReference type="STRING" id="455193.SAMN05421805_106147"/>
<dbReference type="AlphaFoldDB" id="A0A1I5B7I7"/>
<dbReference type="EMBL" id="FOUP01000006">
    <property type="protein sequence ID" value="SFN70673.1"/>
    <property type="molecule type" value="Genomic_DNA"/>
</dbReference>
<sequence>MTCRRTGAVRGACPDHLVSQRTGARPARRDAVPDRWPAWQRPWDALIAWSVAAKLALEHVTAGHLVPDVRGSTACWRLANPHVRIAGLRGAVRRLITCDERA</sequence>
<accession>A0A1I5B7I7</accession>
<proteinExistence type="predicted"/>
<dbReference type="EMBL" id="RBXX01000002">
    <property type="protein sequence ID" value="RKT86494.1"/>
    <property type="molecule type" value="Genomic_DNA"/>
</dbReference>
<name>A0A1I5B7I7_9PSEU</name>
<evidence type="ECO:0000313" key="2">
    <source>
        <dbReference type="EMBL" id="SFN70673.1"/>
    </source>
</evidence>
<reference evidence="2 3" key="1">
    <citation type="submission" date="2016-10" db="EMBL/GenBank/DDBJ databases">
        <authorList>
            <person name="de Groot N.N."/>
        </authorList>
    </citation>
    <scope>NUCLEOTIDE SEQUENCE [LARGE SCALE GENOMIC DNA]</scope>
    <source>
        <strain evidence="2 3">CPCC 201259</strain>
    </source>
</reference>
<evidence type="ECO:0000313" key="4">
    <source>
        <dbReference type="Proteomes" id="UP000270697"/>
    </source>
</evidence>
<keyword evidence="4" id="KW-1185">Reference proteome</keyword>
<dbReference type="Proteomes" id="UP000270697">
    <property type="component" value="Unassembled WGS sequence"/>
</dbReference>
<gene>
    <name evidence="1" type="ORF">ATL45_4872</name>
    <name evidence="2" type="ORF">SAMN05421805_106147</name>
</gene>
<dbReference type="Proteomes" id="UP000199398">
    <property type="component" value="Unassembled WGS sequence"/>
</dbReference>
<dbReference type="RefSeq" id="WP_143121669.1">
    <property type="nucleotide sequence ID" value="NZ_FOUP01000006.1"/>
</dbReference>
<protein>
    <submittedName>
        <fullName evidence="2">Uncharacterized protein</fullName>
    </submittedName>
</protein>
<reference evidence="1 4" key="2">
    <citation type="submission" date="2018-10" db="EMBL/GenBank/DDBJ databases">
        <title>Sequencing the genomes of 1000 actinobacteria strains.</title>
        <authorList>
            <person name="Klenk H.-P."/>
        </authorList>
    </citation>
    <scope>NUCLEOTIDE SEQUENCE [LARGE SCALE GENOMIC DNA]</scope>
    <source>
        <strain evidence="1 4">DSM 45119</strain>
    </source>
</reference>